<evidence type="ECO:0000313" key="1">
    <source>
        <dbReference type="EMBL" id="GGU49612.1"/>
    </source>
</evidence>
<sequence length="195" mass="20450">MARLGVSVVARSCGVALACALLVLLGGCGNNRSAPSPQTTRVPTDTAKWARTYCTEYGLFVSARQDPKLRDTSDPKAAKAAALKLTFTAMNSLHDIADATEDLGVLTPEAKDTHERLVGSLRAVADGYAASAGPIEGLAADAGFGAAFRDVLAEQVGSSEDDVEELFEALGREPAYGRALDQDRVCAGVRYMQGK</sequence>
<gene>
    <name evidence="1" type="ORF">GCM10010178_48000</name>
</gene>
<evidence type="ECO:0000313" key="2">
    <source>
        <dbReference type="Proteomes" id="UP000649573"/>
    </source>
</evidence>
<evidence type="ECO:0008006" key="3">
    <source>
        <dbReference type="Google" id="ProtNLM"/>
    </source>
</evidence>
<protein>
    <recommendedName>
        <fullName evidence="3">Lipoprotein</fullName>
    </recommendedName>
</protein>
<proteinExistence type="predicted"/>
<dbReference type="Proteomes" id="UP000649573">
    <property type="component" value="Unassembled WGS sequence"/>
</dbReference>
<organism evidence="1 2">
    <name type="scientific">Lentzea flava</name>
    <dbReference type="NCBI Taxonomy" id="103732"/>
    <lineage>
        <taxon>Bacteria</taxon>
        <taxon>Bacillati</taxon>
        <taxon>Actinomycetota</taxon>
        <taxon>Actinomycetes</taxon>
        <taxon>Pseudonocardiales</taxon>
        <taxon>Pseudonocardiaceae</taxon>
        <taxon>Lentzea</taxon>
    </lineage>
</organism>
<dbReference type="PROSITE" id="PS51257">
    <property type="entry name" value="PROKAR_LIPOPROTEIN"/>
    <property type="match status" value="1"/>
</dbReference>
<name>A0ABQ2UUX6_9PSEU</name>
<keyword evidence="2" id="KW-1185">Reference proteome</keyword>
<reference evidence="2" key="1">
    <citation type="journal article" date="2019" name="Int. J. Syst. Evol. Microbiol.">
        <title>The Global Catalogue of Microorganisms (GCM) 10K type strain sequencing project: providing services to taxonomists for standard genome sequencing and annotation.</title>
        <authorList>
            <consortium name="The Broad Institute Genomics Platform"/>
            <consortium name="The Broad Institute Genome Sequencing Center for Infectious Disease"/>
            <person name="Wu L."/>
            <person name="Ma J."/>
        </authorList>
    </citation>
    <scope>NUCLEOTIDE SEQUENCE [LARGE SCALE GENOMIC DNA]</scope>
    <source>
        <strain evidence="2">JCM 3296</strain>
    </source>
</reference>
<accession>A0ABQ2UUX6</accession>
<dbReference type="EMBL" id="BMRE01000021">
    <property type="protein sequence ID" value="GGU49612.1"/>
    <property type="molecule type" value="Genomic_DNA"/>
</dbReference>
<comment type="caution">
    <text evidence="1">The sequence shown here is derived from an EMBL/GenBank/DDBJ whole genome shotgun (WGS) entry which is preliminary data.</text>
</comment>